<comment type="catalytic activity">
    <reaction evidence="11 12">
        <text>hydrogencarbonate + H(+) = CO2 + H2O</text>
        <dbReference type="Rhea" id="RHEA:10748"/>
        <dbReference type="ChEBI" id="CHEBI:15377"/>
        <dbReference type="ChEBI" id="CHEBI:15378"/>
        <dbReference type="ChEBI" id="CHEBI:16526"/>
        <dbReference type="ChEBI" id="CHEBI:17544"/>
        <dbReference type="EC" id="4.2.1.1"/>
    </reaction>
</comment>
<comment type="similarity">
    <text evidence="3 12">Belongs to the alpha-carbonic anhydrase family.</text>
</comment>
<dbReference type="Gene3D" id="3.10.200.10">
    <property type="entry name" value="Alpha carbonic anhydrase"/>
    <property type="match status" value="1"/>
</dbReference>
<dbReference type="Pfam" id="PF00194">
    <property type="entry name" value="Carb_anhydrase"/>
    <property type="match status" value="1"/>
</dbReference>
<organism evidence="14 15">
    <name type="scientific">Echinops telfairi</name>
    <name type="common">Lesser hedgehog tenrec</name>
    <dbReference type="NCBI Taxonomy" id="9371"/>
    <lineage>
        <taxon>Eukaryota</taxon>
        <taxon>Metazoa</taxon>
        <taxon>Chordata</taxon>
        <taxon>Craniata</taxon>
        <taxon>Vertebrata</taxon>
        <taxon>Euteleostomi</taxon>
        <taxon>Mammalia</taxon>
        <taxon>Eutheria</taxon>
        <taxon>Afrotheria</taxon>
        <taxon>Tenrecidae</taxon>
        <taxon>Tenrecinae</taxon>
        <taxon>Echinops</taxon>
    </lineage>
</organism>
<evidence type="ECO:0000256" key="4">
    <source>
        <dbReference type="ARBA" id="ARBA00022525"/>
    </source>
</evidence>
<sequence length="287" mass="32907">MRAVAILLSLFLGVSAQHGSQWSYSEGALDQERWAEQYPTCGGKRQSPINLQKKLIEYNPTLKGLNLVGYEAQNLKFSMINNGHTVQISLPQTMHMTTADGTVYMAQQMHFHWGGGSSEMRGSEHTIDKKRYMIEAHVVHYNSNYKNYDVAKDHPDGLAVLAFFFVESHDDAENPHYTEFLSHLKNIRYPGQSTTLSGFDIKDMLPRNLQDYYTYHGSLTTPPCTENVLWFLLAEPVKLPKKQILKLENSLLDNQNKTLQNAYRLTQPLNDRVVQANFEHFSYTRSE</sequence>
<evidence type="ECO:0000256" key="1">
    <source>
        <dbReference type="ARBA" id="ARBA00001947"/>
    </source>
</evidence>
<dbReference type="InterPro" id="IPR023561">
    <property type="entry name" value="Carbonic_anhydrase_a-class"/>
</dbReference>
<evidence type="ECO:0000256" key="7">
    <source>
        <dbReference type="ARBA" id="ARBA00023157"/>
    </source>
</evidence>
<dbReference type="PANTHER" id="PTHR18952:SF110">
    <property type="entry name" value="CARBONIC ANHYDRASE 6"/>
    <property type="match status" value="1"/>
</dbReference>
<evidence type="ECO:0000256" key="9">
    <source>
        <dbReference type="ARBA" id="ARBA00023239"/>
    </source>
</evidence>
<evidence type="ECO:0000259" key="13">
    <source>
        <dbReference type="PROSITE" id="PS51144"/>
    </source>
</evidence>
<keyword evidence="5 12" id="KW-0479">Metal-binding</keyword>
<dbReference type="RefSeq" id="XP_004705506.1">
    <property type="nucleotide sequence ID" value="XM_004705449.1"/>
</dbReference>
<comment type="function">
    <text evidence="10">Reversible hydration of carbon dioxide. Its role in saliva is unknown.</text>
</comment>
<evidence type="ECO:0000256" key="6">
    <source>
        <dbReference type="ARBA" id="ARBA00022833"/>
    </source>
</evidence>
<keyword evidence="6 12" id="KW-0862">Zinc</keyword>
<dbReference type="InterPro" id="IPR036398">
    <property type="entry name" value="CA_dom_sf"/>
</dbReference>
<dbReference type="SUPFAM" id="SSF51069">
    <property type="entry name" value="Carbonic anhydrase"/>
    <property type="match status" value="1"/>
</dbReference>
<accession>A0ABM0IQL7</accession>
<keyword evidence="14" id="KW-1185">Reference proteome</keyword>
<evidence type="ECO:0000256" key="2">
    <source>
        <dbReference type="ARBA" id="ARBA00004613"/>
    </source>
</evidence>
<dbReference type="InterPro" id="IPR018338">
    <property type="entry name" value="Carbonic_anhydrase_a-class_CS"/>
</dbReference>
<protein>
    <recommendedName>
        <fullName evidence="12">Carbonic anhydrase</fullName>
        <ecNumber evidence="12">4.2.1.1</ecNumber>
    </recommendedName>
</protein>
<reference evidence="15" key="1">
    <citation type="submission" date="2025-08" db="UniProtKB">
        <authorList>
            <consortium name="RefSeq"/>
        </authorList>
    </citation>
    <scope>IDENTIFICATION</scope>
</reference>
<evidence type="ECO:0000313" key="14">
    <source>
        <dbReference type="Proteomes" id="UP000694863"/>
    </source>
</evidence>
<comment type="subcellular location">
    <subcellularLocation>
        <location evidence="2">Secreted</location>
    </subcellularLocation>
</comment>
<dbReference type="InterPro" id="IPR001148">
    <property type="entry name" value="CA_dom"/>
</dbReference>
<evidence type="ECO:0000256" key="12">
    <source>
        <dbReference type="RuleBase" id="RU367011"/>
    </source>
</evidence>
<feature type="signal peptide" evidence="12">
    <location>
        <begin position="1"/>
        <end position="16"/>
    </location>
</feature>
<comment type="cofactor">
    <cofactor evidence="1 12">
        <name>Zn(2+)</name>
        <dbReference type="ChEBI" id="CHEBI:29105"/>
    </cofactor>
</comment>
<evidence type="ECO:0000256" key="5">
    <source>
        <dbReference type="ARBA" id="ARBA00022723"/>
    </source>
</evidence>
<proteinExistence type="inferred from homology"/>
<evidence type="ECO:0000256" key="3">
    <source>
        <dbReference type="ARBA" id="ARBA00010718"/>
    </source>
</evidence>
<dbReference type="SMART" id="SM01057">
    <property type="entry name" value="Carb_anhydrase"/>
    <property type="match status" value="1"/>
</dbReference>
<keyword evidence="9 12" id="KW-0456">Lyase</keyword>
<evidence type="ECO:0000256" key="11">
    <source>
        <dbReference type="ARBA" id="ARBA00048348"/>
    </source>
</evidence>
<keyword evidence="12" id="KW-0732">Signal</keyword>
<dbReference type="EC" id="4.2.1.1" evidence="12"/>
<keyword evidence="8" id="KW-0325">Glycoprotein</keyword>
<dbReference type="PROSITE" id="PS51144">
    <property type="entry name" value="ALPHA_CA_2"/>
    <property type="match status" value="1"/>
</dbReference>
<dbReference type="Proteomes" id="UP000694863">
    <property type="component" value="Unplaced"/>
</dbReference>
<keyword evidence="4" id="KW-0964">Secreted</keyword>
<feature type="chain" id="PRO_5044972257" description="Carbonic anhydrase" evidence="12">
    <location>
        <begin position="17"/>
        <end position="287"/>
    </location>
</feature>
<evidence type="ECO:0000256" key="10">
    <source>
        <dbReference type="ARBA" id="ARBA00025355"/>
    </source>
</evidence>
<evidence type="ECO:0000256" key="8">
    <source>
        <dbReference type="ARBA" id="ARBA00023180"/>
    </source>
</evidence>
<gene>
    <name evidence="15" type="primary">CA6</name>
</gene>
<dbReference type="PANTHER" id="PTHR18952">
    <property type="entry name" value="CARBONIC ANHYDRASE"/>
    <property type="match status" value="1"/>
</dbReference>
<dbReference type="PROSITE" id="PS00162">
    <property type="entry name" value="ALPHA_CA_1"/>
    <property type="match status" value="1"/>
</dbReference>
<keyword evidence="7" id="KW-1015">Disulfide bond</keyword>
<evidence type="ECO:0000313" key="15">
    <source>
        <dbReference type="RefSeq" id="XP_004705506.1"/>
    </source>
</evidence>
<feature type="domain" description="Alpha-carbonic anhydrase" evidence="13">
    <location>
        <begin position="20"/>
        <end position="278"/>
    </location>
</feature>
<name>A0ABM0IQL7_ECHTE</name>
<dbReference type="GeneID" id="101646580"/>